<proteinExistence type="predicted"/>
<feature type="signal peptide" evidence="2">
    <location>
        <begin position="1"/>
        <end position="17"/>
    </location>
</feature>
<evidence type="ECO:0000313" key="3">
    <source>
        <dbReference type="EMBL" id="CAD8156879.1"/>
    </source>
</evidence>
<accession>A0A8S1U0J8</accession>
<evidence type="ECO:0000256" key="2">
    <source>
        <dbReference type="SAM" id="SignalP"/>
    </source>
</evidence>
<feature type="region of interest" description="Disordered" evidence="1">
    <location>
        <begin position="109"/>
        <end position="128"/>
    </location>
</feature>
<evidence type="ECO:0000313" key="4">
    <source>
        <dbReference type="Proteomes" id="UP000683925"/>
    </source>
</evidence>
<keyword evidence="2" id="KW-0732">Signal</keyword>
<reference evidence="3" key="1">
    <citation type="submission" date="2021-01" db="EMBL/GenBank/DDBJ databases">
        <authorList>
            <consortium name="Genoscope - CEA"/>
            <person name="William W."/>
        </authorList>
    </citation>
    <scope>NUCLEOTIDE SEQUENCE</scope>
</reference>
<dbReference type="EMBL" id="CAJJDP010000033">
    <property type="protein sequence ID" value="CAD8156879.1"/>
    <property type="molecule type" value="Genomic_DNA"/>
</dbReference>
<keyword evidence="4" id="KW-1185">Reference proteome</keyword>
<comment type="caution">
    <text evidence="3">The sequence shown here is derived from an EMBL/GenBank/DDBJ whole genome shotgun (WGS) entry which is preliminary data.</text>
</comment>
<feature type="chain" id="PRO_5035878721" evidence="2">
    <location>
        <begin position="18"/>
        <end position="128"/>
    </location>
</feature>
<gene>
    <name evidence="3" type="ORF">POCTA_138.1.T0330003</name>
</gene>
<evidence type="ECO:0000256" key="1">
    <source>
        <dbReference type="SAM" id="MobiDB-lite"/>
    </source>
</evidence>
<dbReference type="Proteomes" id="UP000683925">
    <property type="component" value="Unassembled WGS sequence"/>
</dbReference>
<sequence length="128" mass="14791">MLLNALIRLCLFAQILLDYKEKLIHYLSCSSNKKLNNFIWMLYAKDQIIRITQTDNLPNCEATLVIIFQLPDQFFFIFYLLNQSKAQFSSFSLSFKTQDLQEGFSPANRLQKSSQGRSTYTSLGSVSL</sequence>
<dbReference type="AlphaFoldDB" id="A0A8S1U0J8"/>
<organism evidence="3 4">
    <name type="scientific">Paramecium octaurelia</name>
    <dbReference type="NCBI Taxonomy" id="43137"/>
    <lineage>
        <taxon>Eukaryota</taxon>
        <taxon>Sar</taxon>
        <taxon>Alveolata</taxon>
        <taxon>Ciliophora</taxon>
        <taxon>Intramacronucleata</taxon>
        <taxon>Oligohymenophorea</taxon>
        <taxon>Peniculida</taxon>
        <taxon>Parameciidae</taxon>
        <taxon>Paramecium</taxon>
    </lineage>
</organism>
<name>A0A8S1U0J8_PAROT</name>
<protein>
    <submittedName>
        <fullName evidence="3">Uncharacterized protein</fullName>
    </submittedName>
</protein>